<dbReference type="Gene3D" id="3.40.50.300">
    <property type="entry name" value="P-loop containing nucleotide triphosphate hydrolases"/>
    <property type="match status" value="1"/>
</dbReference>
<sequence length="257" mass="26505">MGLTATGLSVSRAGRVLVDGVDARFASGRITAILGPNGAGKSTLLKALAGLLPASAGGVSLDGQPIGAMTPRERARRIGYLPQDGTVHWNLMVRDLVALGRMPHRSPYAAPSAHDEQAVEQALDATDTTHLADRPVLTLSGGERARVLLARVLAGRPDWLLVDEPLASLDPAYQLDVLARLRAAGQAGAGVVLVLHDLSLALRTADAALLLAGGKVLAAGSADTVLTPQTIAQAYGVEVEVGRTAGGIPYVLSSERL</sequence>
<dbReference type="RefSeq" id="WP_093664829.1">
    <property type="nucleotide sequence ID" value="NZ_FOCF01000002.1"/>
</dbReference>
<evidence type="ECO:0000256" key="5">
    <source>
        <dbReference type="ARBA" id="ARBA00022967"/>
    </source>
</evidence>
<accession>A0A1H8BBR7</accession>
<comment type="similarity">
    <text evidence="1">Belongs to the ABC transporter superfamily.</text>
</comment>
<dbReference type="SUPFAM" id="SSF52540">
    <property type="entry name" value="P-loop containing nucleoside triphosphate hydrolases"/>
    <property type="match status" value="1"/>
</dbReference>
<dbReference type="FunFam" id="3.40.50.300:FF:000134">
    <property type="entry name" value="Iron-enterobactin ABC transporter ATP-binding protein"/>
    <property type="match status" value="1"/>
</dbReference>
<evidence type="ECO:0000313" key="9">
    <source>
        <dbReference type="Proteomes" id="UP000199206"/>
    </source>
</evidence>
<dbReference type="InterPro" id="IPR003593">
    <property type="entry name" value="AAA+_ATPase"/>
</dbReference>
<dbReference type="Proteomes" id="UP000199206">
    <property type="component" value="Unassembled WGS sequence"/>
</dbReference>
<dbReference type="InterPro" id="IPR017871">
    <property type="entry name" value="ABC_transporter-like_CS"/>
</dbReference>
<dbReference type="OrthoDB" id="9810077at2"/>
<keyword evidence="3" id="KW-0547">Nucleotide-binding</keyword>
<gene>
    <name evidence="8" type="ORF">SAMN05192583_1264</name>
</gene>
<evidence type="ECO:0000256" key="2">
    <source>
        <dbReference type="ARBA" id="ARBA00022448"/>
    </source>
</evidence>
<evidence type="ECO:0000256" key="6">
    <source>
        <dbReference type="ARBA" id="ARBA00037066"/>
    </source>
</evidence>
<dbReference type="CDD" id="cd03214">
    <property type="entry name" value="ABC_Iron-Siderophores_B12_Hemin"/>
    <property type="match status" value="1"/>
</dbReference>
<dbReference type="InterPro" id="IPR027417">
    <property type="entry name" value="P-loop_NTPase"/>
</dbReference>
<dbReference type="PROSITE" id="PS00211">
    <property type="entry name" value="ABC_TRANSPORTER_1"/>
    <property type="match status" value="1"/>
</dbReference>
<feature type="domain" description="ABC transporter" evidence="7">
    <location>
        <begin position="3"/>
        <end position="238"/>
    </location>
</feature>
<dbReference type="STRING" id="1166340.SAMN05192583_1264"/>
<evidence type="ECO:0000313" key="8">
    <source>
        <dbReference type="EMBL" id="SEM79448.1"/>
    </source>
</evidence>
<dbReference type="PROSITE" id="PS50893">
    <property type="entry name" value="ABC_TRANSPORTER_2"/>
    <property type="match status" value="1"/>
</dbReference>
<dbReference type="EMBL" id="FOCF01000002">
    <property type="protein sequence ID" value="SEM79448.1"/>
    <property type="molecule type" value="Genomic_DNA"/>
</dbReference>
<reference evidence="9" key="1">
    <citation type="submission" date="2016-10" db="EMBL/GenBank/DDBJ databases">
        <authorList>
            <person name="Varghese N."/>
            <person name="Submissions S."/>
        </authorList>
    </citation>
    <scope>NUCLEOTIDE SEQUENCE [LARGE SCALE GENOMIC DNA]</scope>
    <source>
        <strain evidence="9">S6-262</strain>
    </source>
</reference>
<keyword evidence="5" id="KW-1278">Translocase</keyword>
<dbReference type="GO" id="GO:0005524">
    <property type="term" value="F:ATP binding"/>
    <property type="evidence" value="ECO:0007669"/>
    <property type="project" value="UniProtKB-KW"/>
</dbReference>
<dbReference type="GO" id="GO:0016887">
    <property type="term" value="F:ATP hydrolysis activity"/>
    <property type="evidence" value="ECO:0007669"/>
    <property type="project" value="InterPro"/>
</dbReference>
<evidence type="ECO:0000259" key="7">
    <source>
        <dbReference type="PROSITE" id="PS50893"/>
    </source>
</evidence>
<evidence type="ECO:0000256" key="3">
    <source>
        <dbReference type="ARBA" id="ARBA00022741"/>
    </source>
</evidence>
<comment type="function">
    <text evidence="6">Part of the ABC transporter complex HmuTUV involved in hemin import. Responsible for energy coupling to the transport system.</text>
</comment>
<dbReference type="SMART" id="SM00382">
    <property type="entry name" value="AAA"/>
    <property type="match status" value="1"/>
</dbReference>
<dbReference type="InterPro" id="IPR003439">
    <property type="entry name" value="ABC_transporter-like_ATP-bd"/>
</dbReference>
<keyword evidence="2" id="KW-0813">Transport</keyword>
<dbReference type="Pfam" id="PF00005">
    <property type="entry name" value="ABC_tran"/>
    <property type="match status" value="1"/>
</dbReference>
<protein>
    <submittedName>
        <fullName evidence="8">Iron complex transport system ATP-binding protein</fullName>
    </submittedName>
</protein>
<dbReference type="PANTHER" id="PTHR42794">
    <property type="entry name" value="HEMIN IMPORT ATP-BINDING PROTEIN HMUV"/>
    <property type="match status" value="1"/>
</dbReference>
<name>A0A1H8BBR7_9SPHN</name>
<organism evidence="8 9">
    <name type="scientific">Sphingomonas gellani</name>
    <dbReference type="NCBI Taxonomy" id="1166340"/>
    <lineage>
        <taxon>Bacteria</taxon>
        <taxon>Pseudomonadati</taxon>
        <taxon>Pseudomonadota</taxon>
        <taxon>Alphaproteobacteria</taxon>
        <taxon>Sphingomonadales</taxon>
        <taxon>Sphingomonadaceae</taxon>
        <taxon>Sphingomonas</taxon>
    </lineage>
</organism>
<keyword evidence="9" id="KW-1185">Reference proteome</keyword>
<keyword evidence="4 8" id="KW-0067">ATP-binding</keyword>
<dbReference type="PANTHER" id="PTHR42794:SF1">
    <property type="entry name" value="HEMIN IMPORT ATP-BINDING PROTEIN HMUV"/>
    <property type="match status" value="1"/>
</dbReference>
<evidence type="ECO:0000256" key="4">
    <source>
        <dbReference type="ARBA" id="ARBA00022840"/>
    </source>
</evidence>
<proteinExistence type="inferred from homology"/>
<dbReference type="AlphaFoldDB" id="A0A1H8BBR7"/>
<evidence type="ECO:0000256" key="1">
    <source>
        <dbReference type="ARBA" id="ARBA00005417"/>
    </source>
</evidence>